<name>A0A379E0T3_9BACT</name>
<evidence type="ECO:0000256" key="3">
    <source>
        <dbReference type="ARBA" id="ARBA00023163"/>
    </source>
</evidence>
<dbReference type="GO" id="GO:0003700">
    <property type="term" value="F:DNA-binding transcription factor activity"/>
    <property type="evidence" value="ECO:0007669"/>
    <property type="project" value="InterPro"/>
</dbReference>
<keyword evidence="3" id="KW-0804">Transcription</keyword>
<evidence type="ECO:0000256" key="2">
    <source>
        <dbReference type="ARBA" id="ARBA00023125"/>
    </source>
</evidence>
<dbReference type="InterPro" id="IPR018060">
    <property type="entry name" value="HTH_AraC"/>
</dbReference>
<dbReference type="Pfam" id="PF12833">
    <property type="entry name" value="HTH_18"/>
    <property type="match status" value="1"/>
</dbReference>
<evidence type="ECO:0000256" key="1">
    <source>
        <dbReference type="ARBA" id="ARBA00023015"/>
    </source>
</evidence>
<dbReference type="AlphaFoldDB" id="A0A379E0T3"/>
<reference evidence="5 6" key="1">
    <citation type="submission" date="2018-06" db="EMBL/GenBank/DDBJ databases">
        <authorList>
            <consortium name="Pathogen Informatics"/>
            <person name="Doyle S."/>
        </authorList>
    </citation>
    <scope>NUCLEOTIDE SEQUENCE [LARGE SCALE GENOMIC DNA]</scope>
    <source>
        <strain evidence="5 6">NCTC11157</strain>
    </source>
</reference>
<dbReference type="SMART" id="SM00342">
    <property type="entry name" value="HTH_ARAC"/>
    <property type="match status" value="1"/>
</dbReference>
<evidence type="ECO:0000313" key="6">
    <source>
        <dbReference type="Proteomes" id="UP000254072"/>
    </source>
</evidence>
<dbReference type="PANTHER" id="PTHR43280:SF32">
    <property type="entry name" value="TRANSCRIPTIONAL REGULATORY PROTEIN"/>
    <property type="match status" value="1"/>
</dbReference>
<dbReference type="Proteomes" id="UP000254072">
    <property type="component" value="Unassembled WGS sequence"/>
</dbReference>
<dbReference type="EMBL" id="UGTL01000001">
    <property type="protein sequence ID" value="SUB86265.1"/>
    <property type="molecule type" value="Genomic_DNA"/>
</dbReference>
<evidence type="ECO:0000259" key="4">
    <source>
        <dbReference type="PROSITE" id="PS01124"/>
    </source>
</evidence>
<dbReference type="GO" id="GO:0043565">
    <property type="term" value="F:sequence-specific DNA binding"/>
    <property type="evidence" value="ECO:0007669"/>
    <property type="project" value="InterPro"/>
</dbReference>
<dbReference type="PANTHER" id="PTHR43280">
    <property type="entry name" value="ARAC-FAMILY TRANSCRIPTIONAL REGULATOR"/>
    <property type="match status" value="1"/>
</dbReference>
<keyword evidence="1" id="KW-0805">Transcription regulation</keyword>
<dbReference type="InterPro" id="IPR009057">
    <property type="entry name" value="Homeodomain-like_sf"/>
</dbReference>
<evidence type="ECO:0000313" key="5">
    <source>
        <dbReference type="EMBL" id="SUB86265.1"/>
    </source>
</evidence>
<dbReference type="PROSITE" id="PS01124">
    <property type="entry name" value="HTH_ARAC_FAMILY_2"/>
    <property type="match status" value="1"/>
</dbReference>
<protein>
    <submittedName>
        <fullName evidence="5">Uncharacterized HTH-type transcriptional regulator ypdC</fullName>
    </submittedName>
</protein>
<keyword evidence="2" id="KW-0238">DNA-binding</keyword>
<dbReference type="SUPFAM" id="SSF46689">
    <property type="entry name" value="Homeodomain-like"/>
    <property type="match status" value="1"/>
</dbReference>
<feature type="domain" description="HTH araC/xylS-type" evidence="4">
    <location>
        <begin position="198"/>
        <end position="296"/>
    </location>
</feature>
<proteinExistence type="predicted"/>
<sequence>MREPKFIDMRELNIDLIKAKHPYGFNIESDLVLYDQTTGLPVLSETSKMKCLLLAICTDGQIEYTVDTEVHKVVANDILIVSEGQVMGDYKIAPGSKGVCLFLSYDFFQEIVSNVKELSTLFLFARRHPVFHAENRLVKELITYIQAVKLKMLDLDHEFRRELVATMLKVLIYDMCNVIYRVQQVEKTGKTRGETIFADFIHMVEKEYKSERRVSWYAEQLYISPKYLSETIKHVSKRTPSEWIDYYVMMEIRVLLKNSKMSIKQIAEEMNFPNQSFLGKYFKDRYGKSPSQFRRS</sequence>
<dbReference type="Gene3D" id="1.10.10.60">
    <property type="entry name" value="Homeodomain-like"/>
    <property type="match status" value="1"/>
</dbReference>
<organism evidence="5 6">
    <name type="scientific">Prevotella disiens</name>
    <dbReference type="NCBI Taxonomy" id="28130"/>
    <lineage>
        <taxon>Bacteria</taxon>
        <taxon>Pseudomonadati</taxon>
        <taxon>Bacteroidota</taxon>
        <taxon>Bacteroidia</taxon>
        <taxon>Bacteroidales</taxon>
        <taxon>Prevotellaceae</taxon>
        <taxon>Prevotella</taxon>
    </lineage>
</organism>
<gene>
    <name evidence="5" type="primary">ypdC</name>
    <name evidence="5" type="ORF">NCTC11157_02014</name>
</gene>
<accession>A0A379E0T3</accession>